<keyword evidence="3" id="KW-1185">Reference proteome</keyword>
<dbReference type="GO" id="GO:0016787">
    <property type="term" value="F:hydrolase activity"/>
    <property type="evidence" value="ECO:0007669"/>
    <property type="project" value="UniProtKB-KW"/>
</dbReference>
<accession>A0A454JH36</accession>
<dbReference type="InterPro" id="IPR052370">
    <property type="entry name" value="Meta-cleavage_hydrolase"/>
</dbReference>
<evidence type="ECO:0000313" key="3">
    <source>
        <dbReference type="Proteomes" id="UP000274139"/>
    </source>
</evidence>
<dbReference type="AlphaFoldDB" id="A0A454JH36"/>
<name>A0A454JH36_9NEIS</name>
<dbReference type="PRINTS" id="PR00111">
    <property type="entry name" value="ABHYDROLASE"/>
</dbReference>
<dbReference type="Gene3D" id="3.40.50.1820">
    <property type="entry name" value="alpha/beta hydrolase"/>
    <property type="match status" value="1"/>
</dbReference>
<dbReference type="Proteomes" id="UP000274139">
    <property type="component" value="Unassembled WGS sequence"/>
</dbReference>
<reference evidence="2 3" key="1">
    <citation type="submission" date="2018-10" db="EMBL/GenBank/DDBJ databases">
        <title>Draft genome sequence of Aquitalea MWU14-2217 isolated from a wild cranberry bog in Provincetown, Massachusetts.</title>
        <authorList>
            <person name="Ebadzadsahrai G."/>
            <person name="Soby S."/>
        </authorList>
    </citation>
    <scope>NUCLEOTIDE SEQUENCE [LARGE SCALE GENOMIC DNA]</scope>
    <source>
        <strain evidence="2 3">MWU14-2217</strain>
    </source>
</reference>
<dbReference type="EMBL" id="RFAR01000051">
    <property type="protein sequence ID" value="RMC96182.1"/>
    <property type="molecule type" value="Genomic_DNA"/>
</dbReference>
<dbReference type="PANTHER" id="PTHR43139">
    <property type="entry name" value="SI:DKEY-122A22.2"/>
    <property type="match status" value="1"/>
</dbReference>
<dbReference type="Pfam" id="PF00561">
    <property type="entry name" value="Abhydrolase_1"/>
    <property type="match status" value="1"/>
</dbReference>
<feature type="domain" description="AB hydrolase-1" evidence="1">
    <location>
        <begin position="67"/>
        <end position="292"/>
    </location>
</feature>
<protein>
    <submittedName>
        <fullName evidence="2">Alpha/beta hydrolase</fullName>
    </submittedName>
</protein>
<dbReference type="InterPro" id="IPR029058">
    <property type="entry name" value="AB_hydrolase_fold"/>
</dbReference>
<sequence length="317" mass="34263">MITAMNAYLIPLLLVLAAVVLACCFPSATGQYMVRAYLRLAGFRSRRLLLQQGGELAFLEGGQGSSVLLIHGFGGDGPASWGRVMAGLVRRHHVLVPDLLWFGGSHAAGAPSLLAQADALEALIRARITGPVQVVGLSYGGFVALELARRLPQQVSQLVIMASPGMVYTPEDQQDLLARARVASAEQLFVPADPQGVARMMAMVGSPLARAPQFLLKDVWQFYYRDRAPQLRALMQELASRQEQHLERYSQPLAMPVAVVWGSQDEIFPLDIGQRLALLLDAPLITIDGGTHVLPVVFAVQTLAALQDILQGSSPQV</sequence>
<dbReference type="InterPro" id="IPR000073">
    <property type="entry name" value="AB_hydrolase_1"/>
</dbReference>
<organism evidence="2 3">
    <name type="scientific">Aquitalea palustris</name>
    <dbReference type="NCBI Taxonomy" id="2480983"/>
    <lineage>
        <taxon>Bacteria</taxon>
        <taxon>Pseudomonadati</taxon>
        <taxon>Pseudomonadota</taxon>
        <taxon>Betaproteobacteria</taxon>
        <taxon>Neisseriales</taxon>
        <taxon>Chromobacteriaceae</taxon>
        <taxon>Aquitalea</taxon>
    </lineage>
</organism>
<evidence type="ECO:0000259" key="1">
    <source>
        <dbReference type="Pfam" id="PF00561"/>
    </source>
</evidence>
<dbReference type="PANTHER" id="PTHR43139:SF52">
    <property type="entry name" value="SI:DKEY-122A22.2"/>
    <property type="match status" value="1"/>
</dbReference>
<comment type="caution">
    <text evidence="2">The sequence shown here is derived from an EMBL/GenBank/DDBJ whole genome shotgun (WGS) entry which is preliminary data.</text>
</comment>
<proteinExistence type="predicted"/>
<gene>
    <name evidence="2" type="ORF">EAY64_12335</name>
</gene>
<evidence type="ECO:0000313" key="2">
    <source>
        <dbReference type="EMBL" id="RMC96182.1"/>
    </source>
</evidence>
<dbReference type="SUPFAM" id="SSF53474">
    <property type="entry name" value="alpha/beta-Hydrolases"/>
    <property type="match status" value="1"/>
</dbReference>
<keyword evidence="2" id="KW-0378">Hydrolase</keyword>